<keyword evidence="8" id="KW-0809">Transit peptide</keyword>
<accession>A0A9P4PQN1</accession>
<proteinExistence type="inferred from homology"/>
<gene>
    <name evidence="15" type="ORF">P171DRAFT_382378</name>
</gene>
<feature type="compositionally biased region" description="Polar residues" evidence="13">
    <location>
        <begin position="105"/>
        <end position="115"/>
    </location>
</feature>
<evidence type="ECO:0000256" key="10">
    <source>
        <dbReference type="ARBA" id="ARBA00023128"/>
    </source>
</evidence>
<keyword evidence="7" id="KW-0653">Protein transport</keyword>
<evidence type="ECO:0000256" key="11">
    <source>
        <dbReference type="ARBA" id="ARBA00023136"/>
    </source>
</evidence>
<evidence type="ECO:0000256" key="4">
    <source>
        <dbReference type="ARBA" id="ARBA00022741"/>
    </source>
</evidence>
<feature type="compositionally biased region" description="Basic and acidic residues" evidence="13">
    <location>
        <begin position="126"/>
        <end position="167"/>
    </location>
</feature>
<dbReference type="PANTHER" id="PTHR10721:SF1">
    <property type="entry name" value="MITOCHONDRIAL IMPORT INNER MEMBRANE TRANSLOCASE SUBUNIT TIM44"/>
    <property type="match status" value="1"/>
</dbReference>
<keyword evidence="11" id="KW-0472">Membrane</keyword>
<evidence type="ECO:0000256" key="6">
    <source>
        <dbReference type="ARBA" id="ARBA00022840"/>
    </source>
</evidence>
<evidence type="ECO:0000256" key="13">
    <source>
        <dbReference type="SAM" id="MobiDB-lite"/>
    </source>
</evidence>
<evidence type="ECO:0000256" key="3">
    <source>
        <dbReference type="ARBA" id="ARBA00022448"/>
    </source>
</evidence>
<evidence type="ECO:0000256" key="2">
    <source>
        <dbReference type="ARBA" id="ARBA00009597"/>
    </source>
</evidence>
<evidence type="ECO:0000256" key="8">
    <source>
        <dbReference type="ARBA" id="ARBA00022946"/>
    </source>
</evidence>
<evidence type="ECO:0000256" key="7">
    <source>
        <dbReference type="ARBA" id="ARBA00022927"/>
    </source>
</evidence>
<keyword evidence="10" id="KW-0496">Mitochondrion</keyword>
<comment type="subcellular location">
    <subcellularLocation>
        <location evidence="1">Mitochondrion inner membrane</location>
        <topology evidence="1">Peripheral membrane protein</topology>
    </subcellularLocation>
</comment>
<keyword evidence="9" id="KW-0811">Translocation</keyword>
<dbReference type="GO" id="GO:0051087">
    <property type="term" value="F:protein-folding chaperone binding"/>
    <property type="evidence" value="ECO:0007669"/>
    <property type="project" value="TreeGrafter"/>
</dbReference>
<evidence type="ECO:0000256" key="1">
    <source>
        <dbReference type="ARBA" id="ARBA00004637"/>
    </source>
</evidence>
<dbReference type="GO" id="GO:0030150">
    <property type="term" value="P:protein import into mitochondrial matrix"/>
    <property type="evidence" value="ECO:0007669"/>
    <property type="project" value="TreeGrafter"/>
</dbReference>
<feature type="domain" description="Tim44-like" evidence="14">
    <location>
        <begin position="392"/>
        <end position="546"/>
    </location>
</feature>
<reference evidence="15" key="1">
    <citation type="journal article" date="2020" name="Stud. Mycol.">
        <title>101 Dothideomycetes genomes: a test case for predicting lifestyles and emergence of pathogens.</title>
        <authorList>
            <person name="Haridas S."/>
            <person name="Albert R."/>
            <person name="Binder M."/>
            <person name="Bloem J."/>
            <person name="Labutti K."/>
            <person name="Salamov A."/>
            <person name="Andreopoulos B."/>
            <person name="Baker S."/>
            <person name="Barry K."/>
            <person name="Bills G."/>
            <person name="Bluhm B."/>
            <person name="Cannon C."/>
            <person name="Castanera R."/>
            <person name="Culley D."/>
            <person name="Daum C."/>
            <person name="Ezra D."/>
            <person name="Gonzalez J."/>
            <person name="Henrissat B."/>
            <person name="Kuo A."/>
            <person name="Liang C."/>
            <person name="Lipzen A."/>
            <person name="Lutzoni F."/>
            <person name="Magnuson J."/>
            <person name="Mondo S."/>
            <person name="Nolan M."/>
            <person name="Ohm R."/>
            <person name="Pangilinan J."/>
            <person name="Park H.-J."/>
            <person name="Ramirez L."/>
            <person name="Alfaro M."/>
            <person name="Sun H."/>
            <person name="Tritt A."/>
            <person name="Yoshinaga Y."/>
            <person name="Zwiers L.-H."/>
            <person name="Turgeon B."/>
            <person name="Goodwin S."/>
            <person name="Spatafora J."/>
            <person name="Crous P."/>
            <person name="Grigoriev I."/>
        </authorList>
    </citation>
    <scope>NUCLEOTIDE SEQUENCE</scope>
    <source>
        <strain evidence="15">CBS 690.94</strain>
    </source>
</reference>
<keyword evidence="6" id="KW-0067">ATP-binding</keyword>
<evidence type="ECO:0000313" key="16">
    <source>
        <dbReference type="Proteomes" id="UP000799764"/>
    </source>
</evidence>
<keyword evidence="5" id="KW-0999">Mitochondrion inner membrane</keyword>
<dbReference type="AlphaFoldDB" id="A0A9P4PQN1"/>
<keyword evidence="16" id="KW-1185">Reference proteome</keyword>
<feature type="region of interest" description="Disordered" evidence="13">
    <location>
        <begin position="1"/>
        <end position="25"/>
    </location>
</feature>
<feature type="region of interest" description="Disordered" evidence="13">
    <location>
        <begin position="87"/>
        <end position="170"/>
    </location>
</feature>
<evidence type="ECO:0000259" key="14">
    <source>
        <dbReference type="SMART" id="SM00978"/>
    </source>
</evidence>
<dbReference type="OrthoDB" id="10265990at2759"/>
<dbReference type="InterPro" id="IPR039544">
    <property type="entry name" value="Tim44-like"/>
</dbReference>
<dbReference type="FunFam" id="3.10.450.240:FF:000002">
    <property type="entry name" value="Mitochondrial import inner membrane translocase subunit TIM44"/>
    <property type="match status" value="1"/>
</dbReference>
<organism evidence="15 16">
    <name type="scientific">Karstenula rhodostoma CBS 690.94</name>
    <dbReference type="NCBI Taxonomy" id="1392251"/>
    <lineage>
        <taxon>Eukaryota</taxon>
        <taxon>Fungi</taxon>
        <taxon>Dikarya</taxon>
        <taxon>Ascomycota</taxon>
        <taxon>Pezizomycotina</taxon>
        <taxon>Dothideomycetes</taxon>
        <taxon>Pleosporomycetidae</taxon>
        <taxon>Pleosporales</taxon>
        <taxon>Massarineae</taxon>
        <taxon>Didymosphaeriaceae</taxon>
        <taxon>Karstenula</taxon>
    </lineage>
</organism>
<dbReference type="GO" id="GO:0005743">
    <property type="term" value="C:mitochondrial inner membrane"/>
    <property type="evidence" value="ECO:0007669"/>
    <property type="project" value="UniProtKB-SubCell"/>
</dbReference>
<protein>
    <recommendedName>
        <fullName evidence="12">Mitochondrial import inner membrane translocase subunit TIM44</fullName>
    </recommendedName>
</protein>
<comment type="caution">
    <text evidence="15">The sequence shown here is derived from an EMBL/GenBank/DDBJ whole genome shotgun (WGS) entry which is preliminary data.</text>
</comment>
<evidence type="ECO:0000256" key="5">
    <source>
        <dbReference type="ARBA" id="ARBA00022792"/>
    </source>
</evidence>
<sequence length="552" mass="61673">MRPSAANTLARARWSAQPSPASITGRAAAYRRISTTPLAARSLSTSQKSFSSADSSSSPLLFLRSNFLPQDVLFRTTSAYARQFSSHSARFQQAQRKPEPEVSDPKSQTKQSATSEGAAGETASEQGKEQAGEKKAGDEEAGEQKEGEEGKKEKKDDKPPPPPHGDKTPWQVFTETLKTEFQASKEWNEGTKQLSGSVHDFTQDPRVQKATETYSKVTGAAKTTTAEALKTTGKAIGQGAAWTWDTMPVKGVRKVANVTGTGLEFVTRPVRQSKAFQAVKETVDDGSSSRYGGWVEKEERRKRRELRELNELQRTGGKPLEPMEEDPEAGTNVTLHKDAKYKEIWRDFKDNSPLMRRFSGMKDVYNESENPLISTARSITDRLTGFFAENETAMVIKKFREMEPNFQLEPFLTEMREYILPEVLDAYVKGDIETLKLWLSAAQYSVYAALMQQYTTAGLKSDGKIVDIRGVDILNAKVLEPGEIPVFILTCRTQEVHTYRNKKTGELAAGMDDKVQQVTYAIGVTRIPEDVSNPETRGWRFIELQKSARDYY</sequence>
<dbReference type="InterPro" id="IPR032710">
    <property type="entry name" value="NTF2-like_dom_sf"/>
</dbReference>
<feature type="region of interest" description="Disordered" evidence="13">
    <location>
        <begin position="307"/>
        <end position="331"/>
    </location>
</feature>
<dbReference type="Pfam" id="PF04280">
    <property type="entry name" value="Tim44"/>
    <property type="match status" value="1"/>
</dbReference>
<dbReference type="GO" id="GO:0005524">
    <property type="term" value="F:ATP binding"/>
    <property type="evidence" value="ECO:0007669"/>
    <property type="project" value="UniProtKB-KW"/>
</dbReference>
<dbReference type="InterPro" id="IPR007379">
    <property type="entry name" value="Tim44-like_dom"/>
</dbReference>
<evidence type="ECO:0000256" key="12">
    <source>
        <dbReference type="ARBA" id="ARBA00074309"/>
    </source>
</evidence>
<dbReference type="Gene3D" id="3.10.450.240">
    <property type="match status" value="1"/>
</dbReference>
<keyword evidence="3" id="KW-0813">Transport</keyword>
<keyword evidence="4" id="KW-0547">Nucleotide-binding</keyword>
<name>A0A9P4PQN1_9PLEO</name>
<dbReference type="SUPFAM" id="SSF54427">
    <property type="entry name" value="NTF2-like"/>
    <property type="match status" value="1"/>
</dbReference>
<comment type="similarity">
    <text evidence="2">Belongs to the Tim44 family.</text>
</comment>
<evidence type="ECO:0000313" key="15">
    <source>
        <dbReference type="EMBL" id="KAF2447498.1"/>
    </source>
</evidence>
<dbReference type="PANTHER" id="PTHR10721">
    <property type="entry name" value="MITOCHONDRIAL IMPORT INNER MEMBRANE TRANSLOCASE SUBUNIT TIM44"/>
    <property type="match status" value="1"/>
</dbReference>
<dbReference type="Proteomes" id="UP000799764">
    <property type="component" value="Unassembled WGS sequence"/>
</dbReference>
<evidence type="ECO:0000256" key="9">
    <source>
        <dbReference type="ARBA" id="ARBA00023010"/>
    </source>
</evidence>
<dbReference type="SMART" id="SM00978">
    <property type="entry name" value="Tim44"/>
    <property type="match status" value="1"/>
</dbReference>
<dbReference type="EMBL" id="MU001496">
    <property type="protein sequence ID" value="KAF2447498.1"/>
    <property type="molecule type" value="Genomic_DNA"/>
</dbReference>